<organism evidence="1 2">
    <name type="scientific">Rubrobacter xylanophilus</name>
    <dbReference type="NCBI Taxonomy" id="49319"/>
    <lineage>
        <taxon>Bacteria</taxon>
        <taxon>Bacillati</taxon>
        <taxon>Actinomycetota</taxon>
        <taxon>Rubrobacteria</taxon>
        <taxon>Rubrobacterales</taxon>
        <taxon>Rubrobacteraceae</taxon>
        <taxon>Rubrobacter</taxon>
    </lineage>
</organism>
<dbReference type="PANTHER" id="PTHR31616:SF0">
    <property type="entry name" value="GLUCAN 1,4-ALPHA-GLUCOSIDASE"/>
    <property type="match status" value="1"/>
</dbReference>
<dbReference type="InterPro" id="IPR012341">
    <property type="entry name" value="6hp_glycosidase-like_sf"/>
</dbReference>
<evidence type="ECO:0000313" key="1">
    <source>
        <dbReference type="EMBL" id="BBL79764.1"/>
    </source>
</evidence>
<dbReference type="OrthoDB" id="3806982at2"/>
<dbReference type="Gene3D" id="1.50.10.10">
    <property type="match status" value="1"/>
</dbReference>
<dbReference type="RefSeq" id="WP_143527808.1">
    <property type="nucleotide sequence ID" value="NZ_AP019791.1"/>
</dbReference>
<dbReference type="InterPro" id="IPR008928">
    <property type="entry name" value="6-hairpin_glycosidase_sf"/>
</dbReference>
<dbReference type="GO" id="GO:0005975">
    <property type="term" value="P:carbohydrate metabolic process"/>
    <property type="evidence" value="ECO:0007669"/>
    <property type="project" value="InterPro"/>
</dbReference>
<dbReference type="PANTHER" id="PTHR31616">
    <property type="entry name" value="TREHALASE"/>
    <property type="match status" value="1"/>
</dbReference>
<evidence type="ECO:0008006" key="3">
    <source>
        <dbReference type="Google" id="ProtNLM"/>
    </source>
</evidence>
<dbReference type="AlphaFoldDB" id="A0A510HIK2"/>
<dbReference type="EMBL" id="AP019791">
    <property type="protein sequence ID" value="BBL79764.1"/>
    <property type="molecule type" value="Genomic_DNA"/>
</dbReference>
<dbReference type="GO" id="GO:0004553">
    <property type="term" value="F:hydrolase activity, hydrolyzing O-glycosyl compounds"/>
    <property type="evidence" value="ECO:0007669"/>
    <property type="project" value="TreeGrafter"/>
</dbReference>
<name>A0A510HIK2_9ACTN</name>
<dbReference type="SUPFAM" id="SSF48208">
    <property type="entry name" value="Six-hairpin glycosidases"/>
    <property type="match status" value="1"/>
</dbReference>
<keyword evidence="2" id="KW-1185">Reference proteome</keyword>
<dbReference type="Proteomes" id="UP000318065">
    <property type="component" value="Chromosome"/>
</dbReference>
<protein>
    <recommendedName>
        <fullName evidence="3">Glycoside hydrolase 15-related</fullName>
    </recommendedName>
</protein>
<accession>A0A510HIK2</accession>
<evidence type="ECO:0000313" key="2">
    <source>
        <dbReference type="Proteomes" id="UP000318065"/>
    </source>
</evidence>
<sequence length="448" mass="46923">MLLFLLFAVLFGSGAGREGGGGRVRLHAAGLLGDGAGTIVPLPPGLTGASYLPGSDVLRLPDGRLRYVPAGGSGPVTVPPDDPGALAAAARTRAWLESGRVPGSNGAERDIAARSLLNIRLLVLPGGAAVAAARDRWDYVWPRDAGWMAAALAATGHHEESREILGFLAGVQRPDGTWEARYRPDGSPVLDGRAPQLDANGWFLWALWVHAQMGNRWEDARALWPAARRAADAAAGSLGPDGLPPPGADYWERGTLRPNLGTAAPLRAGLRAAWDMARRLGHHREARRYARAAVWLDAAIEHGFAPHGYPRTTASGSGADAAVNFLAPPFAPPEKEVGRAVRETAGRLLAPNGGAVPGERWPAGREVAWTPATALFMLSAAASGRGRAADRWLGWLAAHRTQLGAFPEKVGPAGRPGSAAPLGWTEAIVVLALAAEEGWVPVPPVPRG</sequence>
<reference evidence="1" key="1">
    <citation type="journal article" date="2019" name="Microbiol. Resour. Announc.">
        <title>Complete Genome Sequence of Rubrobacter xylanophilus Strain AA3-22, Isolated from Arima Onsen in Japan.</title>
        <authorList>
            <person name="Tomariguchi N."/>
            <person name="Miyazaki K."/>
        </authorList>
    </citation>
    <scope>NUCLEOTIDE SEQUENCE [LARGE SCALE GENOMIC DNA]</scope>
    <source>
        <strain evidence="1">AA3-22</strain>
    </source>
</reference>
<proteinExistence type="predicted"/>
<gene>
    <name evidence="1" type="ORF">RxyAA322_16180</name>
</gene>